<proteinExistence type="predicted"/>
<keyword evidence="3" id="KW-1185">Reference proteome</keyword>
<name>A0A8J6XSP8_9CYAN</name>
<feature type="compositionally biased region" description="Low complexity" evidence="1">
    <location>
        <begin position="17"/>
        <end position="26"/>
    </location>
</feature>
<evidence type="ECO:0000256" key="1">
    <source>
        <dbReference type="SAM" id="MobiDB-lite"/>
    </source>
</evidence>
<sequence>MFQNSSFAQTSVYLPDSSSQSKPSSQLENTEWVITSVPIRPLLPGSDWSVKSEQNGTKLIISHGDEEVITLVQKALLQ</sequence>
<dbReference type="EMBL" id="JACXAE010000118">
    <property type="protein sequence ID" value="MBD2777760.1"/>
    <property type="molecule type" value="Genomic_DNA"/>
</dbReference>
<comment type="caution">
    <text evidence="2">The sequence shown here is derived from an EMBL/GenBank/DDBJ whole genome shotgun (WGS) entry which is preliminary data.</text>
</comment>
<reference evidence="2" key="1">
    <citation type="submission" date="2020-09" db="EMBL/GenBank/DDBJ databases">
        <title>Iningainema tapete sp. nov. (Scytonemataceae, Cyanobacteria) from greenhouses in central Florida (USA) produces two types of nodularin with biosynthetic potential for microcystin-LR and anabaenopeptins.</title>
        <authorList>
            <person name="Berthold D.E."/>
            <person name="Lefler F.W."/>
            <person name="Huang I.-S."/>
            <person name="Abdulla H."/>
            <person name="Zimba P.V."/>
            <person name="Laughinghouse H.D. IV."/>
        </authorList>
    </citation>
    <scope>NUCLEOTIDE SEQUENCE</scope>
    <source>
        <strain evidence="2">BLCCT55</strain>
    </source>
</reference>
<accession>A0A8J6XSP8</accession>
<feature type="region of interest" description="Disordered" evidence="1">
    <location>
        <begin position="1"/>
        <end position="29"/>
    </location>
</feature>
<dbReference type="AlphaFoldDB" id="A0A8J6XSP8"/>
<protein>
    <submittedName>
        <fullName evidence="2">Uncharacterized protein</fullName>
    </submittedName>
</protein>
<evidence type="ECO:0000313" key="2">
    <source>
        <dbReference type="EMBL" id="MBD2777760.1"/>
    </source>
</evidence>
<evidence type="ECO:0000313" key="3">
    <source>
        <dbReference type="Proteomes" id="UP000629098"/>
    </source>
</evidence>
<organism evidence="2 3">
    <name type="scientific">Iningainema tapete BLCC-T55</name>
    <dbReference type="NCBI Taxonomy" id="2748662"/>
    <lineage>
        <taxon>Bacteria</taxon>
        <taxon>Bacillati</taxon>
        <taxon>Cyanobacteriota</taxon>
        <taxon>Cyanophyceae</taxon>
        <taxon>Nostocales</taxon>
        <taxon>Scytonemataceae</taxon>
        <taxon>Iningainema tapete</taxon>
    </lineage>
</organism>
<feature type="compositionally biased region" description="Polar residues" evidence="1">
    <location>
        <begin position="1"/>
        <end position="12"/>
    </location>
</feature>
<dbReference type="RefSeq" id="WP_190836828.1">
    <property type="nucleotide sequence ID" value="NZ_CAWPPI010000118.1"/>
</dbReference>
<dbReference type="Proteomes" id="UP000629098">
    <property type="component" value="Unassembled WGS sequence"/>
</dbReference>
<gene>
    <name evidence="2" type="ORF">ICL16_38400</name>
</gene>